<proteinExistence type="predicted"/>
<comment type="caution">
    <text evidence="1">The sequence shown here is derived from an EMBL/GenBank/DDBJ whole genome shotgun (WGS) entry which is preliminary data.</text>
</comment>
<gene>
    <name evidence="1" type="ORF">O6H91_18G046000</name>
</gene>
<sequence>MWKLRIGIATVDKADPWLSSLNNHLGRQVWYYDPEAGTPEEREAVEAERARFTENRHQQRQSADTLLRLQFQKEHSATRLRNRITVKEDQEVTENDVTTTLCRALQFYSQLQTDDGHWSGDHSGPMFFLPGLVIALYVTGALDSVLSEHHQREICRYIYNHQRKDGSWGLHTEGAGTIFGTVLSYVTLRLMGESKSNSNNREALRKAQTWIKNNGGATKVPSWGKFWLAVLGVYEWRGVNPLPPESWLLPQSLTTHPGRLPVLYRFVFLPMSYVYGRRFSHHLTNIVEDLRKELYNTPYEDIDWNHARKLGAKEEIVPRSLAQDIILSILHNYVEPIMTHWPGSMLREKALALIMKHIHHEDETTRYLCVCPVNKAMNMLCCWLEDRNSDAFKKHLPRVLDFLWLSEDGMKMQVCNGSQLWDTAISVQALISTNLLNECSSMLTRAKLYIENTQIQESYPGDLEHWHRITCKGGWPQSTRDWGWPVSDCTAEALTAVMALSSQSTTVGETLPEERLHECVNVLLSFQKSNGSFAPFDARSPLEGPKIWNHTESTGYKTHDFECVECTSSAIQALATFNKIHPEHRAKELLISIQEGSRFIERLQNSDGSWYGTWGICFTYATWFGIMGLLASGARYHESIAIQRACEFILSKQLLNGGWGENFQSSKNKVYTNLEGERAHVVHTSWSMLALLATGQEERDVIPLHRAAKFLINSQMDTGDYSQEGIVGAVCGDYTISYAAYRCIFPLWALGEYRHKLFGKKNTCIEPQQSIHHH</sequence>
<protein>
    <submittedName>
        <fullName evidence="1">Uncharacterized protein</fullName>
    </submittedName>
</protein>
<dbReference type="Proteomes" id="UP001162992">
    <property type="component" value="Chromosome 18"/>
</dbReference>
<evidence type="ECO:0000313" key="1">
    <source>
        <dbReference type="EMBL" id="KAJ7523308.1"/>
    </source>
</evidence>
<reference evidence="2" key="1">
    <citation type="journal article" date="2024" name="Proc. Natl. Acad. Sci. U.S.A.">
        <title>Extraordinary preservation of gene collinearity over three hundred million years revealed in homosporous lycophytes.</title>
        <authorList>
            <person name="Li C."/>
            <person name="Wickell D."/>
            <person name="Kuo L.Y."/>
            <person name="Chen X."/>
            <person name="Nie B."/>
            <person name="Liao X."/>
            <person name="Peng D."/>
            <person name="Ji J."/>
            <person name="Jenkins J."/>
            <person name="Williams M."/>
            <person name="Shu S."/>
            <person name="Plott C."/>
            <person name="Barry K."/>
            <person name="Rajasekar S."/>
            <person name="Grimwood J."/>
            <person name="Han X."/>
            <person name="Sun S."/>
            <person name="Hou Z."/>
            <person name="He W."/>
            <person name="Dai G."/>
            <person name="Sun C."/>
            <person name="Schmutz J."/>
            <person name="Leebens-Mack J.H."/>
            <person name="Li F.W."/>
            <person name="Wang L."/>
        </authorList>
    </citation>
    <scope>NUCLEOTIDE SEQUENCE [LARGE SCALE GENOMIC DNA]</scope>
    <source>
        <strain evidence="2">cv. PW_Plant_1</strain>
    </source>
</reference>
<dbReference type="EMBL" id="CM055109">
    <property type="protein sequence ID" value="KAJ7523308.1"/>
    <property type="molecule type" value="Genomic_DNA"/>
</dbReference>
<accession>A0ACC2B0K1</accession>
<name>A0ACC2B0K1_DIPCM</name>
<organism evidence="1 2">
    <name type="scientific">Diphasiastrum complanatum</name>
    <name type="common">Issler's clubmoss</name>
    <name type="synonym">Lycopodium complanatum</name>
    <dbReference type="NCBI Taxonomy" id="34168"/>
    <lineage>
        <taxon>Eukaryota</taxon>
        <taxon>Viridiplantae</taxon>
        <taxon>Streptophyta</taxon>
        <taxon>Embryophyta</taxon>
        <taxon>Tracheophyta</taxon>
        <taxon>Lycopodiopsida</taxon>
        <taxon>Lycopodiales</taxon>
        <taxon>Lycopodiaceae</taxon>
        <taxon>Lycopodioideae</taxon>
        <taxon>Diphasiastrum</taxon>
    </lineage>
</organism>
<evidence type="ECO:0000313" key="2">
    <source>
        <dbReference type="Proteomes" id="UP001162992"/>
    </source>
</evidence>
<keyword evidence="2" id="KW-1185">Reference proteome</keyword>